<proteinExistence type="inferred from homology"/>
<dbReference type="EMBL" id="SRYV01000003">
    <property type="protein sequence ID" value="TGY16826.1"/>
    <property type="molecule type" value="Genomic_DNA"/>
</dbReference>
<dbReference type="InterPro" id="IPR000649">
    <property type="entry name" value="IF-2B-related"/>
</dbReference>
<name>A0A4S2BP06_9LACO</name>
<dbReference type="PANTHER" id="PTHR43475">
    <property type="entry name" value="METHYLTHIORIBOSE-1-PHOSPHATE ISOMERASE"/>
    <property type="match status" value="1"/>
</dbReference>
<dbReference type="SUPFAM" id="SSF100950">
    <property type="entry name" value="NagB/RpiA/CoA transferase-like"/>
    <property type="match status" value="1"/>
</dbReference>
<keyword evidence="2" id="KW-0413">Isomerase</keyword>
<comment type="similarity">
    <text evidence="1">Belongs to the eIF-2B alpha/beta/delta subunits family. MtnA subfamily.</text>
</comment>
<dbReference type="AlphaFoldDB" id="A0A4S2BP06"/>
<dbReference type="Pfam" id="PF01008">
    <property type="entry name" value="IF-2B"/>
    <property type="match status" value="1"/>
</dbReference>
<gene>
    <name evidence="2" type="ORF">E5351_02190</name>
</gene>
<protein>
    <submittedName>
        <fullName evidence="2">S-methyl-5-thioribose-1-phosphate isomerase</fullName>
        <ecNumber evidence="2">5.3.1.23</ecNumber>
    </submittedName>
</protein>
<sequence length="350" mass="39325">MKREDEGMPFLLRYENVAWYEDGKVRILDRRVFPREKRFVICTDYHEVIKAIQDMVTQSAGPFTAVGMGMALAAYQCKDMPEEEQVEFLTKAADELGNARPTTANRYSAITHRALDKQLKALQAGKSAVEAAFNDTIDSLNRRYATEQKIGDNFVRMLSNNSSILTHCYAETVIGCIIRAAKKQNKTLKAYDTATEPFFQGAKLTASCFQEGGFETTMVPDNMVNFVLERGDIDVFTTAADSVTLDGYLVNKVGTKQNAILCNRVGVPYFPTEIPDQDKKSHEDIKIEMRNPEDSLKFEGKKYTMDGVKSIYPAFDITPPYLINALVTDRGVFSPYDLASYAKLGGEDFY</sequence>
<evidence type="ECO:0000256" key="1">
    <source>
        <dbReference type="ARBA" id="ARBA00009117"/>
    </source>
</evidence>
<dbReference type="RefSeq" id="WP_135960256.1">
    <property type="nucleotide sequence ID" value="NZ_AQFR02000001.1"/>
</dbReference>
<dbReference type="NCBIfam" id="NF004326">
    <property type="entry name" value="PRK05720.1"/>
    <property type="match status" value="1"/>
</dbReference>
<dbReference type="Gene3D" id="3.40.50.10470">
    <property type="entry name" value="Translation initiation factor eif-2b, domain 2"/>
    <property type="match status" value="1"/>
</dbReference>
<evidence type="ECO:0000313" key="3">
    <source>
        <dbReference type="Proteomes" id="UP000309117"/>
    </source>
</evidence>
<dbReference type="GO" id="GO:0019509">
    <property type="term" value="P:L-methionine salvage from methylthioadenosine"/>
    <property type="evidence" value="ECO:0007669"/>
    <property type="project" value="TreeGrafter"/>
</dbReference>
<accession>A0A4S2BP06</accession>
<evidence type="ECO:0000313" key="2">
    <source>
        <dbReference type="EMBL" id="TGY16826.1"/>
    </source>
</evidence>
<dbReference type="InterPro" id="IPR042529">
    <property type="entry name" value="IF_2B-like_C"/>
</dbReference>
<dbReference type="InterPro" id="IPR027363">
    <property type="entry name" value="M1Pi_N"/>
</dbReference>
<dbReference type="Gene3D" id="1.20.120.420">
    <property type="entry name" value="translation initiation factor eif-2b, domain 1"/>
    <property type="match status" value="1"/>
</dbReference>
<dbReference type="Proteomes" id="UP000309117">
    <property type="component" value="Unassembled WGS sequence"/>
</dbReference>
<comment type="caution">
    <text evidence="2">The sequence shown here is derived from an EMBL/GenBank/DDBJ whole genome shotgun (WGS) entry which is preliminary data.</text>
</comment>
<reference evidence="2 3" key="1">
    <citation type="submission" date="2019-04" db="EMBL/GenBank/DDBJ databases">
        <title>Microbes associate with the intestines of laboratory mice.</title>
        <authorList>
            <person name="Navarre W."/>
            <person name="Wong E."/>
            <person name="Huang K."/>
            <person name="Tropini C."/>
            <person name="Ng K."/>
            <person name="Yu B."/>
        </authorList>
    </citation>
    <scope>NUCLEOTIDE SEQUENCE [LARGE SCALE GENOMIC DNA]</scope>
    <source>
        <strain evidence="2 3">NM61_E11</strain>
    </source>
</reference>
<dbReference type="GO" id="GO:0046523">
    <property type="term" value="F:S-methyl-5-thioribose-1-phosphate isomerase activity"/>
    <property type="evidence" value="ECO:0007669"/>
    <property type="project" value="UniProtKB-EC"/>
</dbReference>
<dbReference type="InterPro" id="IPR037171">
    <property type="entry name" value="NagB/RpiA_transferase-like"/>
</dbReference>
<organism evidence="2 3">
    <name type="scientific">Lactobacillus intestinalis</name>
    <dbReference type="NCBI Taxonomy" id="151781"/>
    <lineage>
        <taxon>Bacteria</taxon>
        <taxon>Bacillati</taxon>
        <taxon>Bacillota</taxon>
        <taxon>Bacilli</taxon>
        <taxon>Lactobacillales</taxon>
        <taxon>Lactobacillaceae</taxon>
        <taxon>Lactobacillus</taxon>
    </lineage>
</organism>
<dbReference type="EC" id="5.3.1.23" evidence="2"/>
<dbReference type="PANTHER" id="PTHR43475:SF1">
    <property type="entry name" value="METHYLTHIORIBOSE-1-PHOSPHATE ISOMERASE"/>
    <property type="match status" value="1"/>
</dbReference>